<keyword evidence="6 8" id="KW-0408">Iron</keyword>
<comment type="cofactor">
    <cofactor evidence="1 8">
        <name>heme</name>
        <dbReference type="ChEBI" id="CHEBI:30413"/>
    </cofactor>
</comment>
<dbReference type="PRINTS" id="PR00385">
    <property type="entry name" value="P450"/>
</dbReference>
<dbReference type="InterPro" id="IPR036396">
    <property type="entry name" value="Cyt_P450_sf"/>
</dbReference>
<evidence type="ECO:0000256" key="8">
    <source>
        <dbReference type="PIRSR" id="PIRSR602401-1"/>
    </source>
</evidence>
<keyword evidence="10" id="KW-0812">Transmembrane</keyword>
<dbReference type="PANTHER" id="PTHR24292:SF102">
    <property type="entry name" value="CYTOCHROME P450 FAMILY-RELATED"/>
    <property type="match status" value="1"/>
</dbReference>
<name>A0A9P5K0F7_9AGAM</name>
<keyword evidence="5 9" id="KW-0560">Oxidoreductase</keyword>
<dbReference type="InterPro" id="IPR050476">
    <property type="entry name" value="Insect_CytP450_Detox"/>
</dbReference>
<dbReference type="Proteomes" id="UP000759537">
    <property type="component" value="Unassembled WGS sequence"/>
</dbReference>
<proteinExistence type="inferred from homology"/>
<keyword evidence="7 9" id="KW-0503">Monooxygenase</keyword>
<dbReference type="AlphaFoldDB" id="A0A9P5K0F7"/>
<feature type="transmembrane region" description="Helical" evidence="10">
    <location>
        <begin position="12"/>
        <end position="27"/>
    </location>
</feature>
<dbReference type="SUPFAM" id="SSF48264">
    <property type="entry name" value="Cytochrome P450"/>
    <property type="match status" value="1"/>
</dbReference>
<evidence type="ECO:0000256" key="6">
    <source>
        <dbReference type="ARBA" id="ARBA00023004"/>
    </source>
</evidence>
<accession>A0A9P5K0F7</accession>
<gene>
    <name evidence="11" type="ORF">DFH94DRAFT_762047</name>
</gene>
<dbReference type="InterPro" id="IPR002401">
    <property type="entry name" value="Cyt_P450_E_grp-I"/>
</dbReference>
<dbReference type="PROSITE" id="PS00086">
    <property type="entry name" value="CYTOCHROME_P450"/>
    <property type="match status" value="1"/>
</dbReference>
<sequence length="252" mass="29251">MRRRMNQAVRRRWVMTSLLGTCLYFFLPDMRWDLPLLPAMLPQNSSLQTTAHTLCFSFALLALYPDEQERLYQQIKGVMSSLNGMPAYEDMSRFTQSLAVFYETLRLFPPVTNVPKVATQDTILTVNNIDGGKTTFPVPSGMGIDIHVAAVHYNPRYWKEPHRFMPERFLEDWPRDAFLPFSQGARACLGRRFFETEGIAIMTMLVSRYKIEVKEEPEFAGETFEERYARITAFDQGLTTTPVRVPLVFKRR</sequence>
<keyword evidence="10" id="KW-0472">Membrane</keyword>
<keyword evidence="3 8" id="KW-0349">Heme</keyword>
<feature type="binding site" description="axial binding residue" evidence="8">
    <location>
        <position position="188"/>
    </location>
    <ligand>
        <name>heme</name>
        <dbReference type="ChEBI" id="CHEBI:30413"/>
    </ligand>
    <ligandPart>
        <name>Fe</name>
        <dbReference type="ChEBI" id="CHEBI:18248"/>
    </ligandPart>
</feature>
<reference evidence="11" key="1">
    <citation type="submission" date="2019-10" db="EMBL/GenBank/DDBJ databases">
        <authorList>
            <consortium name="DOE Joint Genome Institute"/>
            <person name="Kuo A."/>
            <person name="Miyauchi S."/>
            <person name="Kiss E."/>
            <person name="Drula E."/>
            <person name="Kohler A."/>
            <person name="Sanchez-Garcia M."/>
            <person name="Andreopoulos B."/>
            <person name="Barry K.W."/>
            <person name="Bonito G."/>
            <person name="Buee M."/>
            <person name="Carver A."/>
            <person name="Chen C."/>
            <person name="Cichocki N."/>
            <person name="Clum A."/>
            <person name="Culley D."/>
            <person name="Crous P.W."/>
            <person name="Fauchery L."/>
            <person name="Girlanda M."/>
            <person name="Hayes R."/>
            <person name="Keri Z."/>
            <person name="LaButti K."/>
            <person name="Lipzen A."/>
            <person name="Lombard V."/>
            <person name="Magnuson J."/>
            <person name="Maillard F."/>
            <person name="Morin E."/>
            <person name="Murat C."/>
            <person name="Nolan M."/>
            <person name="Ohm R."/>
            <person name="Pangilinan J."/>
            <person name="Pereira M."/>
            <person name="Perotto S."/>
            <person name="Peter M."/>
            <person name="Riley R."/>
            <person name="Sitrit Y."/>
            <person name="Stielow B."/>
            <person name="Szollosi G."/>
            <person name="Zifcakova L."/>
            <person name="Stursova M."/>
            <person name="Spatafora J.W."/>
            <person name="Tedersoo L."/>
            <person name="Vaario L.-M."/>
            <person name="Yamada A."/>
            <person name="Yan M."/>
            <person name="Wang P."/>
            <person name="Xu J."/>
            <person name="Bruns T."/>
            <person name="Baldrian P."/>
            <person name="Vilgalys R."/>
            <person name="Henrissat B."/>
            <person name="Grigoriev I.V."/>
            <person name="Hibbett D."/>
            <person name="Nagy L.G."/>
            <person name="Martin F.M."/>
        </authorList>
    </citation>
    <scope>NUCLEOTIDE SEQUENCE</scope>
    <source>
        <strain evidence="11">Prilba</strain>
    </source>
</reference>
<keyword evidence="4 8" id="KW-0479">Metal-binding</keyword>
<dbReference type="InterPro" id="IPR001128">
    <property type="entry name" value="Cyt_P450"/>
</dbReference>
<dbReference type="GO" id="GO:0020037">
    <property type="term" value="F:heme binding"/>
    <property type="evidence" value="ECO:0007669"/>
    <property type="project" value="InterPro"/>
</dbReference>
<reference evidence="11" key="2">
    <citation type="journal article" date="2020" name="Nat. Commun.">
        <title>Large-scale genome sequencing of mycorrhizal fungi provides insights into the early evolution of symbiotic traits.</title>
        <authorList>
            <person name="Miyauchi S."/>
            <person name="Kiss E."/>
            <person name="Kuo A."/>
            <person name="Drula E."/>
            <person name="Kohler A."/>
            <person name="Sanchez-Garcia M."/>
            <person name="Morin E."/>
            <person name="Andreopoulos B."/>
            <person name="Barry K.W."/>
            <person name="Bonito G."/>
            <person name="Buee M."/>
            <person name="Carver A."/>
            <person name="Chen C."/>
            <person name="Cichocki N."/>
            <person name="Clum A."/>
            <person name="Culley D."/>
            <person name="Crous P.W."/>
            <person name="Fauchery L."/>
            <person name="Girlanda M."/>
            <person name="Hayes R.D."/>
            <person name="Keri Z."/>
            <person name="LaButti K."/>
            <person name="Lipzen A."/>
            <person name="Lombard V."/>
            <person name="Magnuson J."/>
            <person name="Maillard F."/>
            <person name="Murat C."/>
            <person name="Nolan M."/>
            <person name="Ohm R.A."/>
            <person name="Pangilinan J."/>
            <person name="Pereira M.F."/>
            <person name="Perotto S."/>
            <person name="Peter M."/>
            <person name="Pfister S."/>
            <person name="Riley R."/>
            <person name="Sitrit Y."/>
            <person name="Stielow J.B."/>
            <person name="Szollosi G."/>
            <person name="Zifcakova L."/>
            <person name="Stursova M."/>
            <person name="Spatafora J.W."/>
            <person name="Tedersoo L."/>
            <person name="Vaario L.M."/>
            <person name="Yamada A."/>
            <person name="Yan M."/>
            <person name="Wang P."/>
            <person name="Xu J."/>
            <person name="Bruns T."/>
            <person name="Baldrian P."/>
            <person name="Vilgalys R."/>
            <person name="Dunand C."/>
            <person name="Henrissat B."/>
            <person name="Grigoriev I.V."/>
            <person name="Hibbett D."/>
            <person name="Nagy L.G."/>
            <person name="Martin F.M."/>
        </authorList>
    </citation>
    <scope>NUCLEOTIDE SEQUENCE</scope>
    <source>
        <strain evidence="11">Prilba</strain>
    </source>
</reference>
<evidence type="ECO:0000313" key="12">
    <source>
        <dbReference type="Proteomes" id="UP000759537"/>
    </source>
</evidence>
<protein>
    <submittedName>
        <fullName evidence="11">Cytochrome P450</fullName>
    </submittedName>
</protein>
<keyword evidence="12" id="KW-1185">Reference proteome</keyword>
<dbReference type="GO" id="GO:0004497">
    <property type="term" value="F:monooxygenase activity"/>
    <property type="evidence" value="ECO:0007669"/>
    <property type="project" value="UniProtKB-KW"/>
</dbReference>
<evidence type="ECO:0000256" key="4">
    <source>
        <dbReference type="ARBA" id="ARBA00022723"/>
    </source>
</evidence>
<dbReference type="GO" id="GO:0005506">
    <property type="term" value="F:iron ion binding"/>
    <property type="evidence" value="ECO:0007669"/>
    <property type="project" value="InterPro"/>
</dbReference>
<evidence type="ECO:0000256" key="3">
    <source>
        <dbReference type="ARBA" id="ARBA00022617"/>
    </source>
</evidence>
<dbReference type="OrthoDB" id="1470350at2759"/>
<evidence type="ECO:0000256" key="9">
    <source>
        <dbReference type="RuleBase" id="RU000461"/>
    </source>
</evidence>
<evidence type="ECO:0000256" key="2">
    <source>
        <dbReference type="ARBA" id="ARBA00010617"/>
    </source>
</evidence>
<dbReference type="PANTHER" id="PTHR24292">
    <property type="entry name" value="CYTOCHROME P450"/>
    <property type="match status" value="1"/>
</dbReference>
<evidence type="ECO:0000256" key="1">
    <source>
        <dbReference type="ARBA" id="ARBA00001971"/>
    </source>
</evidence>
<dbReference type="PRINTS" id="PR00463">
    <property type="entry name" value="EP450I"/>
</dbReference>
<organism evidence="11 12">
    <name type="scientific">Russula ochroleuca</name>
    <dbReference type="NCBI Taxonomy" id="152965"/>
    <lineage>
        <taxon>Eukaryota</taxon>
        <taxon>Fungi</taxon>
        <taxon>Dikarya</taxon>
        <taxon>Basidiomycota</taxon>
        <taxon>Agaricomycotina</taxon>
        <taxon>Agaricomycetes</taxon>
        <taxon>Russulales</taxon>
        <taxon>Russulaceae</taxon>
        <taxon>Russula</taxon>
    </lineage>
</organism>
<dbReference type="Gene3D" id="1.10.630.10">
    <property type="entry name" value="Cytochrome P450"/>
    <property type="match status" value="1"/>
</dbReference>
<comment type="similarity">
    <text evidence="2 9">Belongs to the cytochrome P450 family.</text>
</comment>
<evidence type="ECO:0000256" key="10">
    <source>
        <dbReference type="SAM" id="Phobius"/>
    </source>
</evidence>
<dbReference type="Pfam" id="PF00067">
    <property type="entry name" value="p450"/>
    <property type="match status" value="1"/>
</dbReference>
<dbReference type="InterPro" id="IPR017972">
    <property type="entry name" value="Cyt_P450_CS"/>
</dbReference>
<keyword evidence="10" id="KW-1133">Transmembrane helix</keyword>
<evidence type="ECO:0000313" key="11">
    <source>
        <dbReference type="EMBL" id="KAF8474407.1"/>
    </source>
</evidence>
<dbReference type="EMBL" id="WHVB01000017">
    <property type="protein sequence ID" value="KAF8474407.1"/>
    <property type="molecule type" value="Genomic_DNA"/>
</dbReference>
<dbReference type="GO" id="GO:0016705">
    <property type="term" value="F:oxidoreductase activity, acting on paired donors, with incorporation or reduction of molecular oxygen"/>
    <property type="evidence" value="ECO:0007669"/>
    <property type="project" value="InterPro"/>
</dbReference>
<evidence type="ECO:0000256" key="5">
    <source>
        <dbReference type="ARBA" id="ARBA00023002"/>
    </source>
</evidence>
<comment type="caution">
    <text evidence="11">The sequence shown here is derived from an EMBL/GenBank/DDBJ whole genome shotgun (WGS) entry which is preliminary data.</text>
</comment>
<evidence type="ECO:0000256" key="7">
    <source>
        <dbReference type="ARBA" id="ARBA00023033"/>
    </source>
</evidence>